<dbReference type="SUPFAM" id="SSF81383">
    <property type="entry name" value="F-box domain"/>
    <property type="match status" value="1"/>
</dbReference>
<dbReference type="Gramene" id="OBART06G18340.1">
    <property type="protein sequence ID" value="OBART06G18340.1"/>
    <property type="gene ID" value="OBART06G18340"/>
</dbReference>
<proteinExistence type="predicted"/>
<dbReference type="PANTHER" id="PTHR34223:SF51">
    <property type="entry name" value="OS06G0556300 PROTEIN"/>
    <property type="match status" value="1"/>
</dbReference>
<protein>
    <recommendedName>
        <fullName evidence="1">F-box domain-containing protein</fullName>
    </recommendedName>
</protein>
<dbReference type="EnsemblPlants" id="OBART06G18340.1">
    <property type="protein sequence ID" value="OBART06G18340.1"/>
    <property type="gene ID" value="OBART06G18340"/>
</dbReference>
<sequence length="423" mass="48242">MADRKKCKAAAVATTDGGGEDRISALPDEVLQRALSFLPSRDVVRTCVLSRRWRHQWKSVPALRIYAFDDCRDVQHLSDFVTNFLLRRNRLALHECDIICFDEGDGCEVFRENARQWIRYAVSCQVRVLRVSVEAHTRLFGAPLKAQRLKRLELFSVELGAFSLDFSSCRELEELELGGCIIKDKVKRILSESLRRLRIEGCDFFRNRTRISCPNLISLEITDFTLYTPVLMSMPSLASAFIRFGEHCADSCDCYYYSEFGPDYTGCHHSTVKGNGTVLLNGLSDAIQLELISGAGVFIFRRDFRCCPTFNKLKTLLLNEWCMAADSSALIYFLQHSPVLEKLTLQLRKSPRTMVKRGSMNKNQNEKFLVSKHLKLVEIKYCEDEMVQQVLHVLSACGIPSEKIIIQRISSWASGGAQDLRRL</sequence>
<dbReference type="PROSITE" id="PS50181">
    <property type="entry name" value="FBOX"/>
    <property type="match status" value="1"/>
</dbReference>
<dbReference type="Proteomes" id="UP000026960">
    <property type="component" value="Chromosome 6"/>
</dbReference>
<accession>A0A0D3GHT1</accession>
<dbReference type="PaxDb" id="65489-OBART06G18340.1"/>
<dbReference type="STRING" id="65489.A0A0D3GHT1"/>
<dbReference type="Gene3D" id="3.80.10.10">
    <property type="entry name" value="Ribonuclease Inhibitor"/>
    <property type="match status" value="1"/>
</dbReference>
<dbReference type="InterPro" id="IPR053197">
    <property type="entry name" value="F-box_SCFL_complex_component"/>
</dbReference>
<dbReference type="InterPro" id="IPR001810">
    <property type="entry name" value="F-box_dom"/>
</dbReference>
<evidence type="ECO:0000259" key="1">
    <source>
        <dbReference type="PROSITE" id="PS50181"/>
    </source>
</evidence>
<dbReference type="CDD" id="cd22160">
    <property type="entry name" value="F-box_AtFBL13-like"/>
    <property type="match status" value="1"/>
</dbReference>
<evidence type="ECO:0000313" key="3">
    <source>
        <dbReference type="Proteomes" id="UP000026960"/>
    </source>
</evidence>
<dbReference type="InterPro" id="IPR036047">
    <property type="entry name" value="F-box-like_dom_sf"/>
</dbReference>
<dbReference type="AlphaFoldDB" id="A0A0D3GHT1"/>
<dbReference type="SUPFAM" id="SSF52047">
    <property type="entry name" value="RNI-like"/>
    <property type="match status" value="1"/>
</dbReference>
<organism evidence="2">
    <name type="scientific">Oryza barthii</name>
    <dbReference type="NCBI Taxonomy" id="65489"/>
    <lineage>
        <taxon>Eukaryota</taxon>
        <taxon>Viridiplantae</taxon>
        <taxon>Streptophyta</taxon>
        <taxon>Embryophyta</taxon>
        <taxon>Tracheophyta</taxon>
        <taxon>Spermatophyta</taxon>
        <taxon>Magnoliopsida</taxon>
        <taxon>Liliopsida</taxon>
        <taxon>Poales</taxon>
        <taxon>Poaceae</taxon>
        <taxon>BOP clade</taxon>
        <taxon>Oryzoideae</taxon>
        <taxon>Oryzeae</taxon>
        <taxon>Oryzinae</taxon>
        <taxon>Oryza</taxon>
    </lineage>
</organism>
<dbReference type="Pfam" id="PF00646">
    <property type="entry name" value="F-box"/>
    <property type="match status" value="1"/>
</dbReference>
<dbReference type="InterPro" id="IPR053781">
    <property type="entry name" value="F-box_AtFBL13-like"/>
</dbReference>
<evidence type="ECO:0000313" key="2">
    <source>
        <dbReference type="EnsemblPlants" id="OBART06G18340.1"/>
    </source>
</evidence>
<reference evidence="2" key="1">
    <citation type="journal article" date="2009" name="Rice">
        <title>De Novo Next Generation Sequencing of Plant Genomes.</title>
        <authorList>
            <person name="Rounsley S."/>
            <person name="Marri P.R."/>
            <person name="Yu Y."/>
            <person name="He R."/>
            <person name="Sisneros N."/>
            <person name="Goicoechea J.L."/>
            <person name="Lee S.J."/>
            <person name="Angelova A."/>
            <person name="Kudrna D."/>
            <person name="Luo M."/>
            <person name="Affourtit J."/>
            <person name="Desany B."/>
            <person name="Knight J."/>
            <person name="Niazi F."/>
            <person name="Egholm M."/>
            <person name="Wing R.A."/>
        </authorList>
    </citation>
    <scope>NUCLEOTIDE SEQUENCE [LARGE SCALE GENOMIC DNA]</scope>
    <source>
        <strain evidence="2">cv. IRGC 105608</strain>
    </source>
</reference>
<keyword evidence="3" id="KW-1185">Reference proteome</keyword>
<dbReference type="InterPro" id="IPR032675">
    <property type="entry name" value="LRR_dom_sf"/>
</dbReference>
<reference evidence="2" key="2">
    <citation type="submission" date="2015-03" db="UniProtKB">
        <authorList>
            <consortium name="EnsemblPlants"/>
        </authorList>
    </citation>
    <scope>IDENTIFICATION</scope>
</reference>
<dbReference type="eggNOG" id="ENOG502RYTW">
    <property type="taxonomic scope" value="Eukaryota"/>
</dbReference>
<dbReference type="Gene3D" id="1.20.1280.50">
    <property type="match status" value="1"/>
</dbReference>
<dbReference type="HOGENOM" id="CLU_003068_1_0_1"/>
<dbReference type="PANTHER" id="PTHR34223">
    <property type="entry name" value="OS11G0201299 PROTEIN"/>
    <property type="match status" value="1"/>
</dbReference>
<feature type="domain" description="F-box" evidence="1">
    <location>
        <begin position="20"/>
        <end position="54"/>
    </location>
</feature>
<name>A0A0D3GHT1_9ORYZ</name>